<dbReference type="InterPro" id="IPR019775">
    <property type="entry name" value="WD40_repeat_CS"/>
</dbReference>
<dbReference type="PROSITE" id="PS50082">
    <property type="entry name" value="WD_REPEATS_2"/>
    <property type="match status" value="7"/>
</dbReference>
<sequence>MEDSAEPSPKRRRSEDGYEESPPRRRQISRSPSNVSPQYRLAERPAHHGYSRADGADDSEDALDHRFYRDRRSTESPSPSELHARRSLTPPLPEKPTQLHYRQKLVLKGHKKGISAVKFSPDGRWIASCSADATIKIWDSRTGKLEHTLEGHLAGVSTISWSPDSKILASGSDDKSIRLWDVATGQAHPVPLLGHHNYIYSLAFSPKGNMLVSGSYDEAVFLWDLRAAKVMRSLPAHSDPVGGVDFVRDGTLIVSCASDGLIRVWDTATGQCLRTLVHEDNAPVTSVCFSPNGKYILAWTLDSCIRLWNYVEGKGRCVKTYQGHTNNKYSISGAFGVYGCPPCQYAFVASGSEDKTIVLWDVSSKNVMQRLEGHTGVVLGVDTHPTQAIIVSGGADRTVRIWRSDEDMQHQQPIEPEPLITDA</sequence>
<feature type="region of interest" description="Disordered" evidence="7">
    <location>
        <begin position="1"/>
        <end position="97"/>
    </location>
</feature>
<proteinExistence type="inferred from homology"/>
<dbReference type="InterPro" id="IPR001680">
    <property type="entry name" value="WD40_rpt"/>
</dbReference>
<dbReference type="InterPro" id="IPR020472">
    <property type="entry name" value="WD40_PAC1"/>
</dbReference>
<feature type="repeat" description="WD" evidence="6">
    <location>
        <begin position="107"/>
        <end position="148"/>
    </location>
</feature>
<dbReference type="SMART" id="SM00320">
    <property type="entry name" value="WD40"/>
    <property type="match status" value="7"/>
</dbReference>
<keyword evidence="2" id="KW-0677">Repeat</keyword>
<dbReference type="Proteomes" id="UP000250140">
    <property type="component" value="Unassembled WGS sequence"/>
</dbReference>
<reference evidence="9 10" key="1">
    <citation type="journal article" date="2016" name="Nat. Commun.">
        <title>Ectomycorrhizal ecology is imprinted in the genome of the dominant symbiotic fungus Cenococcum geophilum.</title>
        <authorList>
            <consortium name="DOE Joint Genome Institute"/>
            <person name="Peter M."/>
            <person name="Kohler A."/>
            <person name="Ohm R.A."/>
            <person name="Kuo A."/>
            <person name="Krutzmann J."/>
            <person name="Morin E."/>
            <person name="Arend M."/>
            <person name="Barry K.W."/>
            <person name="Binder M."/>
            <person name="Choi C."/>
            <person name="Clum A."/>
            <person name="Copeland A."/>
            <person name="Grisel N."/>
            <person name="Haridas S."/>
            <person name="Kipfer T."/>
            <person name="LaButti K."/>
            <person name="Lindquist E."/>
            <person name="Lipzen A."/>
            <person name="Maire R."/>
            <person name="Meier B."/>
            <person name="Mihaltcheva S."/>
            <person name="Molinier V."/>
            <person name="Murat C."/>
            <person name="Poggeler S."/>
            <person name="Quandt C.A."/>
            <person name="Sperisen C."/>
            <person name="Tritt A."/>
            <person name="Tisserant E."/>
            <person name="Crous P.W."/>
            <person name="Henrissat B."/>
            <person name="Nehls U."/>
            <person name="Egli S."/>
            <person name="Spatafora J.W."/>
            <person name="Grigoriev I.V."/>
            <person name="Martin F.M."/>
        </authorList>
    </citation>
    <scope>NUCLEOTIDE SEQUENCE [LARGE SCALE GENOMIC DNA]</scope>
    <source>
        <strain evidence="9 10">CBS 207.34</strain>
    </source>
</reference>
<dbReference type="OrthoDB" id="674604at2759"/>
<dbReference type="InterPro" id="IPR036322">
    <property type="entry name" value="WD40_repeat_dom_sf"/>
</dbReference>
<protein>
    <recommendedName>
        <fullName evidence="4">Mitochondrial division protein 1</fullName>
    </recommendedName>
</protein>
<evidence type="ECO:0000256" key="3">
    <source>
        <dbReference type="ARBA" id="ARBA00038415"/>
    </source>
</evidence>
<feature type="repeat" description="WD" evidence="6">
    <location>
        <begin position="277"/>
        <end position="309"/>
    </location>
</feature>
<comment type="similarity">
    <text evidence="3">Belongs to the WD repeat MDV1/CAF4 family.</text>
</comment>
<gene>
    <name evidence="9" type="ORF">AOQ84DRAFT_345713</name>
</gene>
<feature type="repeat" description="WD" evidence="6">
    <location>
        <begin position="234"/>
        <end position="275"/>
    </location>
</feature>
<evidence type="ECO:0000256" key="5">
    <source>
        <dbReference type="ARBA" id="ARBA00043913"/>
    </source>
</evidence>
<feature type="repeat" description="WD" evidence="6">
    <location>
        <begin position="149"/>
        <end position="190"/>
    </location>
</feature>
<dbReference type="EMBL" id="KV750434">
    <property type="protein sequence ID" value="OCL04777.1"/>
    <property type="molecule type" value="Genomic_DNA"/>
</dbReference>
<feature type="domain" description="WDR5-like beta-propeller" evidence="8">
    <location>
        <begin position="107"/>
        <end position="403"/>
    </location>
</feature>
<dbReference type="FunFam" id="2.130.10.10:FF:000510">
    <property type="entry name" value="WD repeat protein"/>
    <property type="match status" value="1"/>
</dbReference>
<keyword evidence="10" id="KW-1185">Reference proteome</keyword>
<dbReference type="Pfam" id="PF25175">
    <property type="entry name" value="Beta-prop_WDR5"/>
    <property type="match status" value="1"/>
</dbReference>
<evidence type="ECO:0000313" key="9">
    <source>
        <dbReference type="EMBL" id="OCL04777.1"/>
    </source>
</evidence>
<comment type="function">
    <text evidence="5">Involved in mitochondrial fission. Acts as an adapter protein required to form mitochondrial fission complexes. Formation of these complexes is required to promote constriction and fission of the mitochondrial compartment at a late step in mitochondrial division.</text>
</comment>
<feature type="repeat" description="WD" evidence="6">
    <location>
        <begin position="192"/>
        <end position="233"/>
    </location>
</feature>
<feature type="compositionally biased region" description="Basic and acidic residues" evidence="7">
    <location>
        <begin position="62"/>
        <end position="74"/>
    </location>
</feature>
<dbReference type="GO" id="GO:0042393">
    <property type="term" value="F:histone binding"/>
    <property type="evidence" value="ECO:0007669"/>
    <property type="project" value="TreeGrafter"/>
</dbReference>
<evidence type="ECO:0000259" key="8">
    <source>
        <dbReference type="Pfam" id="PF25175"/>
    </source>
</evidence>
<dbReference type="InterPro" id="IPR059122">
    <property type="entry name" value="Beta-prop_WDR5-like"/>
</dbReference>
<keyword evidence="1 6" id="KW-0853">WD repeat</keyword>
<dbReference type="GO" id="GO:0048188">
    <property type="term" value="C:Set1C/COMPASS complex"/>
    <property type="evidence" value="ECO:0007669"/>
    <property type="project" value="TreeGrafter"/>
</dbReference>
<dbReference type="Gene3D" id="2.130.10.10">
    <property type="entry name" value="YVTN repeat-like/Quinoprotein amine dehydrogenase"/>
    <property type="match status" value="1"/>
</dbReference>
<dbReference type="PANTHER" id="PTHR22847:SF637">
    <property type="entry name" value="WD REPEAT DOMAIN 5B"/>
    <property type="match status" value="1"/>
</dbReference>
<evidence type="ECO:0000256" key="7">
    <source>
        <dbReference type="SAM" id="MobiDB-lite"/>
    </source>
</evidence>
<dbReference type="CDD" id="cd00200">
    <property type="entry name" value="WD40"/>
    <property type="match status" value="1"/>
</dbReference>
<dbReference type="AlphaFoldDB" id="A0A8E2ETT9"/>
<evidence type="ECO:0000313" key="10">
    <source>
        <dbReference type="Proteomes" id="UP000250140"/>
    </source>
</evidence>
<dbReference type="PROSITE" id="PS00678">
    <property type="entry name" value="WD_REPEATS_1"/>
    <property type="match status" value="4"/>
</dbReference>
<dbReference type="PRINTS" id="PR00320">
    <property type="entry name" value="GPROTEINBRPT"/>
</dbReference>
<evidence type="ECO:0000256" key="2">
    <source>
        <dbReference type="ARBA" id="ARBA00022737"/>
    </source>
</evidence>
<evidence type="ECO:0000256" key="4">
    <source>
        <dbReference type="ARBA" id="ARBA00039789"/>
    </source>
</evidence>
<organism evidence="9 10">
    <name type="scientific">Glonium stellatum</name>
    <dbReference type="NCBI Taxonomy" id="574774"/>
    <lineage>
        <taxon>Eukaryota</taxon>
        <taxon>Fungi</taxon>
        <taxon>Dikarya</taxon>
        <taxon>Ascomycota</taxon>
        <taxon>Pezizomycotina</taxon>
        <taxon>Dothideomycetes</taxon>
        <taxon>Pleosporomycetidae</taxon>
        <taxon>Gloniales</taxon>
        <taxon>Gloniaceae</taxon>
        <taxon>Glonium</taxon>
    </lineage>
</organism>
<feature type="repeat" description="WD" evidence="6">
    <location>
        <begin position="371"/>
        <end position="402"/>
    </location>
</feature>
<evidence type="ECO:0000256" key="1">
    <source>
        <dbReference type="ARBA" id="ARBA00022574"/>
    </source>
</evidence>
<dbReference type="PANTHER" id="PTHR22847">
    <property type="entry name" value="WD40 REPEAT PROTEIN"/>
    <property type="match status" value="1"/>
</dbReference>
<accession>A0A8E2ETT9</accession>
<dbReference type="PROSITE" id="PS50294">
    <property type="entry name" value="WD_REPEATS_REGION"/>
    <property type="match status" value="6"/>
</dbReference>
<evidence type="ECO:0000256" key="6">
    <source>
        <dbReference type="PROSITE-ProRule" id="PRU00221"/>
    </source>
</evidence>
<dbReference type="SUPFAM" id="SSF50978">
    <property type="entry name" value="WD40 repeat-like"/>
    <property type="match status" value="1"/>
</dbReference>
<dbReference type="InterPro" id="IPR015943">
    <property type="entry name" value="WD40/YVTN_repeat-like_dom_sf"/>
</dbReference>
<name>A0A8E2ETT9_9PEZI</name>
<feature type="repeat" description="WD" evidence="6">
    <location>
        <begin position="347"/>
        <end position="370"/>
    </location>
</feature>